<keyword evidence="2" id="KW-0472">Membrane</keyword>
<evidence type="ECO:0000256" key="2">
    <source>
        <dbReference type="SAM" id="Phobius"/>
    </source>
</evidence>
<organism evidence="3 4">
    <name type="scientific">Venustampulla echinocandica</name>
    <dbReference type="NCBI Taxonomy" id="2656787"/>
    <lineage>
        <taxon>Eukaryota</taxon>
        <taxon>Fungi</taxon>
        <taxon>Dikarya</taxon>
        <taxon>Ascomycota</taxon>
        <taxon>Pezizomycotina</taxon>
        <taxon>Leotiomycetes</taxon>
        <taxon>Helotiales</taxon>
        <taxon>Pleuroascaceae</taxon>
        <taxon>Venustampulla</taxon>
    </lineage>
</organism>
<comment type="caution">
    <text evidence="3">The sequence shown here is derived from an EMBL/GenBank/DDBJ whole genome shotgun (WGS) entry which is preliminary data.</text>
</comment>
<feature type="transmembrane region" description="Helical" evidence="2">
    <location>
        <begin position="110"/>
        <end position="130"/>
    </location>
</feature>
<evidence type="ECO:0000313" key="3">
    <source>
        <dbReference type="EMBL" id="RDL42425.1"/>
    </source>
</evidence>
<feature type="region of interest" description="Disordered" evidence="1">
    <location>
        <begin position="140"/>
        <end position="161"/>
    </location>
</feature>
<dbReference type="EMBL" id="NPIC01000001">
    <property type="protein sequence ID" value="RDL42425.1"/>
    <property type="molecule type" value="Genomic_DNA"/>
</dbReference>
<keyword evidence="2" id="KW-0812">Transmembrane</keyword>
<accession>A0A370U3S0</accession>
<dbReference type="OrthoDB" id="5231661at2759"/>
<gene>
    <name evidence="3" type="ORF">BP5553_02404</name>
</gene>
<evidence type="ECO:0000313" key="4">
    <source>
        <dbReference type="Proteomes" id="UP000254866"/>
    </source>
</evidence>
<feature type="region of interest" description="Disordered" evidence="1">
    <location>
        <begin position="22"/>
        <end position="96"/>
    </location>
</feature>
<dbReference type="RefSeq" id="XP_031875081.1">
    <property type="nucleotide sequence ID" value="XM_032011027.1"/>
</dbReference>
<sequence>MLPLARSTALLRNQLAHRLPVKRGPLFTSRSHSTQGRPAEPLQPLLVHGIKSSPLARPFSSTHKTRATSPQTPPPNPSPETRTREQNANPSFESTGFSGMFKGSSRGVKIVVIGALCVVATAESIAWSVWGWSKVKGYFGNGDDGKGGDEGADGLAGSERP</sequence>
<dbReference type="Proteomes" id="UP000254866">
    <property type="component" value="Unassembled WGS sequence"/>
</dbReference>
<proteinExistence type="predicted"/>
<name>A0A370U3S0_9HELO</name>
<protein>
    <submittedName>
        <fullName evidence="3">Uncharacterized protein</fullName>
    </submittedName>
</protein>
<keyword evidence="4" id="KW-1185">Reference proteome</keyword>
<dbReference type="GeneID" id="43595253"/>
<evidence type="ECO:0000256" key="1">
    <source>
        <dbReference type="SAM" id="MobiDB-lite"/>
    </source>
</evidence>
<dbReference type="AlphaFoldDB" id="A0A370U3S0"/>
<reference evidence="3 4" key="1">
    <citation type="journal article" date="2018" name="IMA Fungus">
        <title>IMA Genome-F 9: Draft genome sequence of Annulohypoxylon stygium, Aspergillus mulundensis, Berkeleyomyces basicola (syn. Thielaviopsis basicola), Ceratocystis smalleyi, two Cercospora beticola strains, Coleophoma cylindrospora, Fusarium fracticaudum, Phialophora cf. hyalina, and Morchella septimelata.</title>
        <authorList>
            <person name="Wingfield B.D."/>
            <person name="Bills G.F."/>
            <person name="Dong Y."/>
            <person name="Huang W."/>
            <person name="Nel W.J."/>
            <person name="Swalarsk-Parry B.S."/>
            <person name="Vaghefi N."/>
            <person name="Wilken P.M."/>
            <person name="An Z."/>
            <person name="de Beer Z.W."/>
            <person name="De Vos L."/>
            <person name="Chen L."/>
            <person name="Duong T.A."/>
            <person name="Gao Y."/>
            <person name="Hammerbacher A."/>
            <person name="Kikkert J.R."/>
            <person name="Li Y."/>
            <person name="Li H."/>
            <person name="Li K."/>
            <person name="Li Q."/>
            <person name="Liu X."/>
            <person name="Ma X."/>
            <person name="Naidoo K."/>
            <person name="Pethybridge S.J."/>
            <person name="Sun J."/>
            <person name="Steenkamp E.T."/>
            <person name="van der Nest M.A."/>
            <person name="van Wyk S."/>
            <person name="Wingfield M.J."/>
            <person name="Xiong C."/>
            <person name="Yue Q."/>
            <person name="Zhang X."/>
        </authorList>
    </citation>
    <scope>NUCLEOTIDE SEQUENCE [LARGE SCALE GENOMIC DNA]</scope>
    <source>
        <strain evidence="3 4">BP 5553</strain>
    </source>
</reference>
<feature type="compositionally biased region" description="Polar residues" evidence="1">
    <location>
        <begin position="86"/>
        <end position="96"/>
    </location>
</feature>
<keyword evidence="2" id="KW-1133">Transmembrane helix</keyword>